<dbReference type="Gene3D" id="1.10.1790.10">
    <property type="entry name" value="PRD domain"/>
    <property type="match status" value="2"/>
</dbReference>
<dbReference type="PANTHER" id="PTHR30185">
    <property type="entry name" value="CRYPTIC BETA-GLUCOSIDE BGL OPERON ANTITERMINATOR"/>
    <property type="match status" value="1"/>
</dbReference>
<feature type="domain" description="PRD" evidence="2">
    <location>
        <begin position="65"/>
        <end position="170"/>
    </location>
</feature>
<dbReference type="RefSeq" id="WP_126813442.1">
    <property type="nucleotide sequence ID" value="NZ_NGKC01000005.1"/>
</dbReference>
<dbReference type="NCBIfam" id="NF046042">
    <property type="entry name" value="LicT"/>
    <property type="match status" value="1"/>
</dbReference>
<keyword evidence="4" id="KW-1185">Reference proteome</keyword>
<sequence length="279" mass="32758">MKIYRILNNNAVIILDENKEERIVCGPGLAYGKRKGDEIDKKKINKKFVVQNNQTNLRLQQLIEDIPIKNIEVADDIIRYAKLKLGKKISDSLIISLSDHIHSSLIRFKEGISLKNALLWDIKRFYKDEFEIGVEALNIIEKNFHVKLPIDEAAFIATHVVSAETEVEMADINEVTKLMQEILDIVTYFFKVSLNPESVYYYRFVTHLKFFAQRVISGKQYHDDDSDLLAILKKKYHNSFECVALIDEFIEKNYHYRLSDEEQSYLTIHIERLIYKEEH</sequence>
<dbReference type="PANTHER" id="PTHR30185:SF15">
    <property type="entry name" value="CRYPTIC BETA-GLUCOSIDE BGL OPERON ANTITERMINATOR"/>
    <property type="match status" value="1"/>
</dbReference>
<comment type="caution">
    <text evidence="3">The sequence shown here is derived from an EMBL/GenBank/DDBJ whole genome shotgun (WGS) entry which is preliminary data.</text>
</comment>
<dbReference type="GO" id="GO:0006355">
    <property type="term" value="P:regulation of DNA-templated transcription"/>
    <property type="evidence" value="ECO:0007669"/>
    <property type="project" value="InterPro"/>
</dbReference>
<keyword evidence="1" id="KW-0677">Repeat</keyword>
<accession>A0A430AWW7</accession>
<dbReference type="InterPro" id="IPR004341">
    <property type="entry name" value="CAT_RNA-bd_dom"/>
</dbReference>
<dbReference type="OrthoDB" id="9813552at2"/>
<dbReference type="Pfam" id="PF03123">
    <property type="entry name" value="CAT_RBD"/>
    <property type="match status" value="1"/>
</dbReference>
<evidence type="ECO:0000313" key="3">
    <source>
        <dbReference type="EMBL" id="RSU12548.1"/>
    </source>
</evidence>
<protein>
    <submittedName>
        <fullName evidence="3">Transcription antiterminator LicT</fullName>
    </submittedName>
</protein>
<gene>
    <name evidence="3" type="ORF">CBF27_06125</name>
</gene>
<reference evidence="3 4" key="1">
    <citation type="submission" date="2017-05" db="EMBL/GenBank/DDBJ databases">
        <title>Vagococcus spp. assemblies.</title>
        <authorList>
            <person name="Gulvik C.A."/>
        </authorList>
    </citation>
    <scope>NUCLEOTIDE SEQUENCE [LARGE SCALE GENOMIC DNA]</scope>
    <source>
        <strain evidence="3 4">LMG 24798</strain>
    </source>
</reference>
<proteinExistence type="predicted"/>
<dbReference type="SMART" id="SM01061">
    <property type="entry name" value="CAT_RBD"/>
    <property type="match status" value="1"/>
</dbReference>
<dbReference type="InterPro" id="IPR036634">
    <property type="entry name" value="PRD_sf"/>
</dbReference>
<dbReference type="InterPro" id="IPR036650">
    <property type="entry name" value="CAT_RNA-bd_dom_sf"/>
</dbReference>
<name>A0A430AWW7_9ENTE</name>
<dbReference type="InterPro" id="IPR050661">
    <property type="entry name" value="BglG_antiterminators"/>
</dbReference>
<dbReference type="Proteomes" id="UP000286773">
    <property type="component" value="Unassembled WGS sequence"/>
</dbReference>
<dbReference type="EMBL" id="NGKC01000005">
    <property type="protein sequence ID" value="RSU12548.1"/>
    <property type="molecule type" value="Genomic_DNA"/>
</dbReference>
<evidence type="ECO:0000259" key="2">
    <source>
        <dbReference type="PROSITE" id="PS51372"/>
    </source>
</evidence>
<organism evidence="3 4">
    <name type="scientific">Vagococcus acidifermentans</name>
    <dbReference type="NCBI Taxonomy" id="564710"/>
    <lineage>
        <taxon>Bacteria</taxon>
        <taxon>Bacillati</taxon>
        <taxon>Bacillota</taxon>
        <taxon>Bacilli</taxon>
        <taxon>Lactobacillales</taxon>
        <taxon>Enterococcaceae</taxon>
        <taxon>Vagococcus</taxon>
    </lineage>
</organism>
<dbReference type="PROSITE" id="PS51372">
    <property type="entry name" value="PRD_2"/>
    <property type="match status" value="2"/>
</dbReference>
<dbReference type="Pfam" id="PF00874">
    <property type="entry name" value="PRD"/>
    <property type="match status" value="2"/>
</dbReference>
<dbReference type="GO" id="GO:0003723">
    <property type="term" value="F:RNA binding"/>
    <property type="evidence" value="ECO:0007669"/>
    <property type="project" value="InterPro"/>
</dbReference>
<dbReference type="AlphaFoldDB" id="A0A430AWW7"/>
<dbReference type="SUPFAM" id="SSF63520">
    <property type="entry name" value="PTS-regulatory domain, PRD"/>
    <property type="match status" value="2"/>
</dbReference>
<dbReference type="Gene3D" id="2.30.24.10">
    <property type="entry name" value="CAT RNA-binding domain"/>
    <property type="match status" value="1"/>
</dbReference>
<evidence type="ECO:0000256" key="1">
    <source>
        <dbReference type="ARBA" id="ARBA00022737"/>
    </source>
</evidence>
<dbReference type="SUPFAM" id="SSF50151">
    <property type="entry name" value="SacY-like RNA-binding domain"/>
    <property type="match status" value="1"/>
</dbReference>
<evidence type="ECO:0000313" key="4">
    <source>
        <dbReference type="Proteomes" id="UP000286773"/>
    </source>
</evidence>
<dbReference type="InterPro" id="IPR011608">
    <property type="entry name" value="PRD"/>
</dbReference>
<feature type="domain" description="PRD" evidence="2">
    <location>
        <begin position="171"/>
        <end position="279"/>
    </location>
</feature>